<evidence type="ECO:0000313" key="5">
    <source>
        <dbReference type="EMBL" id="ALG10401.1"/>
    </source>
</evidence>
<dbReference type="PRINTS" id="PR00038">
    <property type="entry name" value="HTHLUXR"/>
</dbReference>
<dbReference type="GO" id="GO:0006355">
    <property type="term" value="P:regulation of DNA-templated transcription"/>
    <property type="evidence" value="ECO:0007669"/>
    <property type="project" value="InterPro"/>
</dbReference>
<dbReference type="InterPro" id="IPR036388">
    <property type="entry name" value="WH-like_DNA-bd_sf"/>
</dbReference>
<dbReference type="Pfam" id="PF00196">
    <property type="entry name" value="GerE"/>
    <property type="match status" value="1"/>
</dbReference>
<dbReference type="RefSeq" id="WP_054292304.1">
    <property type="nucleotide sequence ID" value="NZ_CP012752.1"/>
</dbReference>
<evidence type="ECO:0000256" key="1">
    <source>
        <dbReference type="ARBA" id="ARBA00023015"/>
    </source>
</evidence>
<name>A0A0N9HY59_9PSEU</name>
<dbReference type="PANTHER" id="PTHR44688">
    <property type="entry name" value="DNA-BINDING TRANSCRIPTIONAL ACTIVATOR DEVR_DOSR"/>
    <property type="match status" value="1"/>
</dbReference>
<evidence type="ECO:0000256" key="2">
    <source>
        <dbReference type="ARBA" id="ARBA00023125"/>
    </source>
</evidence>
<dbReference type="InterPro" id="IPR000792">
    <property type="entry name" value="Tscrpt_reg_LuxR_C"/>
</dbReference>
<keyword evidence="3" id="KW-0804">Transcription</keyword>
<dbReference type="SUPFAM" id="SSF46894">
    <property type="entry name" value="C-terminal effector domain of the bipartite response regulators"/>
    <property type="match status" value="1"/>
</dbReference>
<organism evidence="5 6">
    <name type="scientific">Kibdelosporangium phytohabitans</name>
    <dbReference type="NCBI Taxonomy" id="860235"/>
    <lineage>
        <taxon>Bacteria</taxon>
        <taxon>Bacillati</taxon>
        <taxon>Actinomycetota</taxon>
        <taxon>Actinomycetes</taxon>
        <taxon>Pseudonocardiales</taxon>
        <taxon>Pseudonocardiaceae</taxon>
        <taxon>Kibdelosporangium</taxon>
    </lineage>
</organism>
<evidence type="ECO:0000259" key="4">
    <source>
        <dbReference type="PROSITE" id="PS50043"/>
    </source>
</evidence>
<keyword evidence="1" id="KW-0805">Transcription regulation</keyword>
<dbReference type="GO" id="GO:0003677">
    <property type="term" value="F:DNA binding"/>
    <property type="evidence" value="ECO:0007669"/>
    <property type="project" value="UniProtKB-KW"/>
</dbReference>
<dbReference type="PROSITE" id="PS00622">
    <property type="entry name" value="HTH_LUXR_1"/>
    <property type="match status" value="1"/>
</dbReference>
<sequence length="434" mass="46117">MAAVDWTDPTEAVGAVLDILRTPLAEVLQRLSDVLSELVPHHGIAMLTGDCFQSPLRSHGDPVLAEAVTSVEMTRLADIVDIGRPWFGSAAIAGCVQPVLAAASKPTNSAGGLLAIIPVDSADPADRVIKLVQHVWDATNVHIVDLLAEAEPVYLAEQRVAASERAKVIAELSDTHSVALTSILGPLRSRSLDDATARHAATELAVSALLESRTASDRDRAGSEESITEAFARLANKLNLLTHHTDVALELVAPAQAATLPADIAHAARATVRGTALIMLEQGGVSRIRVVWQTQNNQLRVTVRDDGPGTLARDALAVHRLTDRITSLNGTLEVDAVPGWGTAVTAFLPLAAPDVPDTHPLTALNPRELDVLQELTRGHRNRQIAEHLHISEHTVKFHVANILNKLDVSSRGEAAALARDLAQISTVPDAAGIM</sequence>
<dbReference type="OrthoDB" id="3171430at2"/>
<evidence type="ECO:0000313" key="6">
    <source>
        <dbReference type="Proteomes" id="UP000063699"/>
    </source>
</evidence>
<dbReference type="STRING" id="860235.AOZ06_29050"/>
<dbReference type="Gene3D" id="3.30.565.10">
    <property type="entry name" value="Histidine kinase-like ATPase, C-terminal domain"/>
    <property type="match status" value="1"/>
</dbReference>
<dbReference type="Gene3D" id="1.10.10.10">
    <property type="entry name" value="Winged helix-like DNA-binding domain superfamily/Winged helix DNA-binding domain"/>
    <property type="match status" value="1"/>
</dbReference>
<dbReference type="AlphaFoldDB" id="A0A0N9HY59"/>
<keyword evidence="6" id="KW-1185">Reference proteome</keyword>
<dbReference type="CDD" id="cd06170">
    <property type="entry name" value="LuxR_C_like"/>
    <property type="match status" value="1"/>
</dbReference>
<dbReference type="SUPFAM" id="SSF55874">
    <property type="entry name" value="ATPase domain of HSP90 chaperone/DNA topoisomerase II/histidine kinase"/>
    <property type="match status" value="1"/>
</dbReference>
<dbReference type="Proteomes" id="UP000063699">
    <property type="component" value="Chromosome"/>
</dbReference>
<dbReference type="PANTHER" id="PTHR44688:SF25">
    <property type="entry name" value="HTH LUXR-TYPE DOMAIN-CONTAINING PROTEIN"/>
    <property type="match status" value="1"/>
</dbReference>
<keyword evidence="2" id="KW-0238">DNA-binding</keyword>
<proteinExistence type="predicted"/>
<evidence type="ECO:0000256" key="3">
    <source>
        <dbReference type="ARBA" id="ARBA00023163"/>
    </source>
</evidence>
<accession>A0A0N9HY59</accession>
<dbReference type="EMBL" id="CP012752">
    <property type="protein sequence ID" value="ALG10401.1"/>
    <property type="molecule type" value="Genomic_DNA"/>
</dbReference>
<dbReference type="PROSITE" id="PS50043">
    <property type="entry name" value="HTH_LUXR_2"/>
    <property type="match status" value="1"/>
</dbReference>
<feature type="domain" description="HTH luxR-type" evidence="4">
    <location>
        <begin position="357"/>
        <end position="422"/>
    </location>
</feature>
<protein>
    <submittedName>
        <fullName evidence="5">LuxR family transcriptional regulator</fullName>
    </submittedName>
</protein>
<dbReference type="KEGG" id="kphy:AOZ06_29050"/>
<dbReference type="InterPro" id="IPR016032">
    <property type="entry name" value="Sig_transdc_resp-reg_C-effctor"/>
</dbReference>
<dbReference type="SMART" id="SM00421">
    <property type="entry name" value="HTH_LUXR"/>
    <property type="match status" value="1"/>
</dbReference>
<gene>
    <name evidence="5" type="ORF">AOZ06_29050</name>
</gene>
<dbReference type="InterPro" id="IPR036890">
    <property type="entry name" value="HATPase_C_sf"/>
</dbReference>
<reference evidence="5 6" key="1">
    <citation type="submission" date="2015-07" db="EMBL/GenBank/DDBJ databases">
        <title>Genome sequencing of Kibdelosporangium phytohabitans.</title>
        <authorList>
            <person name="Qin S."/>
            <person name="Xing K."/>
        </authorList>
    </citation>
    <scope>NUCLEOTIDE SEQUENCE [LARGE SCALE GENOMIC DNA]</scope>
    <source>
        <strain evidence="5 6">KLBMP1111</strain>
    </source>
</reference>